<evidence type="ECO:0000313" key="4">
    <source>
        <dbReference type="Proteomes" id="UP000230069"/>
    </source>
</evidence>
<dbReference type="EMBL" id="KZ305024">
    <property type="protein sequence ID" value="PIA56181.1"/>
    <property type="molecule type" value="Genomic_DNA"/>
</dbReference>
<dbReference type="Pfam" id="PF12014">
    <property type="entry name" value="Cyclin_D1_bind"/>
    <property type="match status" value="1"/>
</dbReference>
<evidence type="ECO:0000256" key="1">
    <source>
        <dbReference type="SAM" id="MobiDB-lite"/>
    </source>
</evidence>
<dbReference type="STRING" id="218851.A0A2G5EKB3"/>
<dbReference type="GO" id="GO:0010343">
    <property type="term" value="P:singlet oxygen-mediated programmed cell death"/>
    <property type="evidence" value="ECO:0007669"/>
    <property type="project" value="InterPro"/>
</dbReference>
<evidence type="ECO:0000256" key="2">
    <source>
        <dbReference type="SAM" id="Phobius"/>
    </source>
</evidence>
<feature type="compositionally biased region" description="Polar residues" evidence="1">
    <location>
        <begin position="1"/>
        <end position="17"/>
    </location>
</feature>
<dbReference type="PANTHER" id="PTHR33917">
    <property type="entry name" value="PROTEIN EXECUTER 1, CHLOROPLASTIC"/>
    <property type="match status" value="1"/>
</dbReference>
<reference evidence="3 4" key="1">
    <citation type="submission" date="2017-09" db="EMBL/GenBank/DDBJ databases">
        <title>WGS assembly of Aquilegia coerulea Goldsmith.</title>
        <authorList>
            <person name="Hodges S."/>
            <person name="Kramer E."/>
            <person name="Nordborg M."/>
            <person name="Tomkins J."/>
            <person name="Borevitz J."/>
            <person name="Derieg N."/>
            <person name="Yan J."/>
            <person name="Mihaltcheva S."/>
            <person name="Hayes R.D."/>
            <person name="Rokhsar D."/>
        </authorList>
    </citation>
    <scope>NUCLEOTIDE SEQUENCE [LARGE SCALE GENOMIC DNA]</scope>
    <source>
        <strain evidence="4">cv. Goldsmith</strain>
    </source>
</reference>
<sequence length="546" mass="61559">MASSVSAPLFPSPSSNKKPVLPRNSSSLSSFYRISLPSLNPSSSIFFSTHRVSDSVLCRCDKRSDDSSSSEDKDKDKGGWKWNSRFQDMVKFVKRLENYLSTNALEIENVNVSVDLNLNLEEKKEVVKLNVEEEIEEWNWERWKKYFDEVEEQAKNVSVLKSQLGKAVYGEEYEYASKLKVAIAAAATNDVVGRVITQLKRAIEQERYQDAAFYRDHAGAGLMGWWAGISKGSDDPYGRIIHIGVEHGRYVARNFSPRHLATSARGVPLFEIFLTVGSKGDYKQQKKVSSNKHAKRLIRVPARLEKLDHSSFTFSVEEDEKQLEVGGKGLVSPDKGATLLGQRNMTNVMSDLTKYAMKLEEVPTKMLKELIILTLNQAKNRQTLSGTTTFNRIEIPASSDLLNGLYIGANGLYSSEVIHLSRKFGQWQEDGVKQKRSSLEFYEYVEAIKLTGDPNDPAGQVAFRAKVGKQYQLRHKGIIPEEFGVVARYKGQGRLAGPGFKKPRWVDGELVILDGKYVKGGPFIGFVYLAPAYHFLVFFKRLRLPE</sequence>
<dbReference type="AlphaFoldDB" id="A0A2G5EKB3"/>
<dbReference type="InterPro" id="IPR044680">
    <property type="entry name" value="EX1/2"/>
</dbReference>
<keyword evidence="4" id="KW-1185">Reference proteome</keyword>
<name>A0A2G5EKB3_AQUCA</name>
<feature type="transmembrane region" description="Helical" evidence="2">
    <location>
        <begin position="520"/>
        <end position="539"/>
    </location>
</feature>
<gene>
    <name evidence="3" type="ORF">AQUCO_00700498v1</name>
</gene>
<accession>A0A2G5EKB3</accession>
<dbReference type="Proteomes" id="UP000230069">
    <property type="component" value="Unassembled WGS sequence"/>
</dbReference>
<keyword evidence="2" id="KW-0472">Membrane</keyword>
<dbReference type="EMBL" id="KZ305024">
    <property type="protein sequence ID" value="PIA56182.1"/>
    <property type="molecule type" value="Genomic_DNA"/>
</dbReference>
<keyword evidence="2" id="KW-1133">Transmembrane helix</keyword>
<dbReference type="EMBL" id="KZ305024">
    <property type="protein sequence ID" value="PIA56183.1"/>
    <property type="molecule type" value="Genomic_DNA"/>
</dbReference>
<proteinExistence type="predicted"/>
<feature type="region of interest" description="Disordered" evidence="1">
    <location>
        <begin position="1"/>
        <end position="25"/>
    </location>
</feature>
<protein>
    <submittedName>
        <fullName evidence="3">Uncharacterized protein</fullName>
    </submittedName>
</protein>
<keyword evidence="2" id="KW-0812">Transmembrane</keyword>
<dbReference type="OrthoDB" id="722566at2759"/>
<dbReference type="PANTHER" id="PTHR33917:SF3">
    <property type="entry name" value="PROTEIN EXECUTER 1, CHLOROPLASTIC"/>
    <property type="match status" value="1"/>
</dbReference>
<organism evidence="3 4">
    <name type="scientific">Aquilegia coerulea</name>
    <name type="common">Rocky mountain columbine</name>
    <dbReference type="NCBI Taxonomy" id="218851"/>
    <lineage>
        <taxon>Eukaryota</taxon>
        <taxon>Viridiplantae</taxon>
        <taxon>Streptophyta</taxon>
        <taxon>Embryophyta</taxon>
        <taxon>Tracheophyta</taxon>
        <taxon>Spermatophyta</taxon>
        <taxon>Magnoliopsida</taxon>
        <taxon>Ranunculales</taxon>
        <taxon>Ranunculaceae</taxon>
        <taxon>Thalictroideae</taxon>
        <taxon>Aquilegia</taxon>
    </lineage>
</organism>
<evidence type="ECO:0000313" key="3">
    <source>
        <dbReference type="EMBL" id="PIA56183.1"/>
    </source>
</evidence>
<dbReference type="GO" id="GO:0042651">
    <property type="term" value="C:thylakoid membrane"/>
    <property type="evidence" value="ECO:0007669"/>
    <property type="project" value="TreeGrafter"/>
</dbReference>